<name>A0A369JXQ6_HYPMA</name>
<accession>A0A369JXQ6</accession>
<evidence type="ECO:0000313" key="1">
    <source>
        <dbReference type="EMBL" id="RDB26000.1"/>
    </source>
</evidence>
<reference evidence="1" key="1">
    <citation type="submission" date="2018-04" db="EMBL/GenBank/DDBJ databases">
        <title>Whole genome sequencing of Hypsizygus marmoreus.</title>
        <authorList>
            <person name="Choi I.-G."/>
            <person name="Min B."/>
            <person name="Kim J.-G."/>
            <person name="Kim S."/>
            <person name="Oh Y.-L."/>
            <person name="Kong W.-S."/>
            <person name="Park H."/>
            <person name="Jeong J."/>
            <person name="Song E.-S."/>
        </authorList>
    </citation>
    <scope>NUCLEOTIDE SEQUENCE [LARGE SCALE GENOMIC DNA]</scope>
    <source>
        <strain evidence="1">51987-8</strain>
    </source>
</reference>
<proteinExistence type="predicted"/>
<dbReference type="AlphaFoldDB" id="A0A369JXQ6"/>
<keyword evidence="2" id="KW-1185">Reference proteome</keyword>
<comment type="caution">
    <text evidence="1">The sequence shown here is derived from an EMBL/GenBank/DDBJ whole genome shotgun (WGS) entry which is preliminary data.</text>
</comment>
<dbReference type="OrthoDB" id="2349883at2759"/>
<sequence length="430" mass="47838">MFANRICRIRRLAPLSRRRYSQPTSVYPFSKLRAFPFGLSAEDAVLQMAPFASMACLFKQFVGSIGARYLPGFGFKPITPSQIIPVYFPAWTIDAEMQVEFAYGDTQRTTTGVVHDSYLPGCDFPIISLTSYFSGKLHQEPIPFSQELENQYGAEVSCLPYTISPFSVLKIIRELSYQDATITEDLRFSPSSVKPNLFAAYPVLIPLYLARYEYTLPGVNKARELTIFMEAASPKGRVFADGTVGTYAGKELRDLMPNGPRSFVSFTQLLDDLNVQVLRGLWHPFVRLSGFLTPDNRGIAGALATWLDDALGAQGTAKKLASKSGTISSDSDPRIREFTADERNTTSNWMMMGSELASMKRIAEAMKTANDANRIVTIGAGKTPPKAIFEEALNTLHNKITQLEAKRVEAEPAWWKEWIEISKKSQGASN</sequence>
<dbReference type="EMBL" id="LUEZ02000040">
    <property type="protein sequence ID" value="RDB26000.1"/>
    <property type="molecule type" value="Genomic_DNA"/>
</dbReference>
<dbReference type="InParanoid" id="A0A369JXQ6"/>
<evidence type="ECO:0000313" key="2">
    <source>
        <dbReference type="Proteomes" id="UP000076154"/>
    </source>
</evidence>
<organism evidence="1 2">
    <name type="scientific">Hypsizygus marmoreus</name>
    <name type="common">White beech mushroom</name>
    <name type="synonym">Agaricus marmoreus</name>
    <dbReference type="NCBI Taxonomy" id="39966"/>
    <lineage>
        <taxon>Eukaryota</taxon>
        <taxon>Fungi</taxon>
        <taxon>Dikarya</taxon>
        <taxon>Basidiomycota</taxon>
        <taxon>Agaricomycotina</taxon>
        <taxon>Agaricomycetes</taxon>
        <taxon>Agaricomycetidae</taxon>
        <taxon>Agaricales</taxon>
        <taxon>Tricholomatineae</taxon>
        <taxon>Lyophyllaceae</taxon>
        <taxon>Hypsizygus</taxon>
    </lineage>
</organism>
<protein>
    <submittedName>
        <fullName evidence="1">Uncharacterized protein</fullName>
    </submittedName>
</protein>
<dbReference type="Proteomes" id="UP000076154">
    <property type="component" value="Unassembled WGS sequence"/>
</dbReference>
<gene>
    <name evidence="1" type="ORF">Hypma_006535</name>
</gene>